<sequence length="46" mass="5247">MTNAIEEAFVQLQNKLFRHETKLTLGYIKQKLGQLKMVLNSPIATS</sequence>
<evidence type="ECO:0000313" key="2">
    <source>
        <dbReference type="Proteomes" id="UP000031670"/>
    </source>
</evidence>
<accession>A0A0B8PJW8</accession>
<reference evidence="1 2" key="2">
    <citation type="submission" date="2015-01" db="EMBL/GenBank/DDBJ databases">
        <authorList>
            <consortium name="NBRP consortium"/>
            <person name="Sawabe T."/>
            <person name="Meirelles P."/>
            <person name="Feng G."/>
            <person name="Sayaka M."/>
            <person name="Hattori M."/>
            <person name="Ohkuma M."/>
        </authorList>
    </citation>
    <scope>NUCLEOTIDE SEQUENCE [LARGE SCALE GENOMIC DNA]</scope>
    <source>
        <strain evidence="1 2">JCM19232</strain>
    </source>
</reference>
<name>A0A0B8PJW8_9VIBR</name>
<dbReference type="EMBL" id="BBSA01000007">
    <property type="protein sequence ID" value="GAM63029.1"/>
    <property type="molecule type" value="Genomic_DNA"/>
</dbReference>
<protein>
    <submittedName>
        <fullName evidence="1">Uncharacterized protein</fullName>
    </submittedName>
</protein>
<evidence type="ECO:0000313" key="1">
    <source>
        <dbReference type="EMBL" id="GAM63029.1"/>
    </source>
</evidence>
<reference evidence="1 2" key="1">
    <citation type="submission" date="2015-01" db="EMBL/GenBank/DDBJ databases">
        <title>Vibrio sp. C5 JCM 19232 whole genome shotgun sequence.</title>
        <authorList>
            <person name="Sawabe T."/>
            <person name="Meirelles P."/>
            <person name="Feng G."/>
            <person name="Sayaka M."/>
            <person name="Hattori M."/>
            <person name="Ohkuma M."/>
        </authorList>
    </citation>
    <scope>NUCLEOTIDE SEQUENCE [LARGE SCALE GENOMIC DNA]</scope>
    <source>
        <strain evidence="1 2">JCM19232</strain>
    </source>
</reference>
<dbReference type="Proteomes" id="UP000031670">
    <property type="component" value="Unassembled WGS sequence"/>
</dbReference>
<gene>
    <name evidence="1" type="ORF">JCM19232_4706</name>
</gene>
<organism evidence="1 2">
    <name type="scientific">Vibrio ishigakensis</name>
    <dbReference type="NCBI Taxonomy" id="1481914"/>
    <lineage>
        <taxon>Bacteria</taxon>
        <taxon>Pseudomonadati</taxon>
        <taxon>Pseudomonadota</taxon>
        <taxon>Gammaproteobacteria</taxon>
        <taxon>Vibrionales</taxon>
        <taxon>Vibrionaceae</taxon>
        <taxon>Vibrio</taxon>
    </lineage>
</organism>
<comment type="caution">
    <text evidence="1">The sequence shown here is derived from an EMBL/GenBank/DDBJ whole genome shotgun (WGS) entry which is preliminary data.</text>
</comment>
<proteinExistence type="predicted"/>
<dbReference type="AlphaFoldDB" id="A0A0B8PJW8"/>